<feature type="domain" description="C2H2-type" evidence="9">
    <location>
        <begin position="92"/>
        <end position="119"/>
    </location>
</feature>
<reference evidence="10 11" key="1">
    <citation type="submission" date="2019-05" db="EMBL/GenBank/DDBJ databases">
        <title>Another draft genome of Portunus trituberculatus and its Hox gene families provides insights of decapod evolution.</title>
        <authorList>
            <person name="Jeong J.-H."/>
            <person name="Song I."/>
            <person name="Kim S."/>
            <person name="Choi T."/>
            <person name="Kim D."/>
            <person name="Ryu S."/>
            <person name="Kim W."/>
        </authorList>
    </citation>
    <scope>NUCLEOTIDE SEQUENCE [LARGE SCALE GENOMIC DNA]</scope>
    <source>
        <tissue evidence="10">Muscle</tissue>
    </source>
</reference>
<dbReference type="PANTHER" id="PTHR24394:SF44">
    <property type="entry name" value="ZINC FINGER PROTEIN 271-LIKE"/>
    <property type="match status" value="1"/>
</dbReference>
<dbReference type="EMBL" id="VSRR010001071">
    <property type="protein sequence ID" value="MPC22293.1"/>
    <property type="molecule type" value="Genomic_DNA"/>
</dbReference>
<keyword evidence="5" id="KW-0862">Zinc</keyword>
<dbReference type="InterPro" id="IPR013087">
    <property type="entry name" value="Znf_C2H2_type"/>
</dbReference>
<evidence type="ECO:0000256" key="2">
    <source>
        <dbReference type="ARBA" id="ARBA00022723"/>
    </source>
</evidence>
<feature type="domain" description="C2H2-type" evidence="9">
    <location>
        <begin position="120"/>
        <end position="147"/>
    </location>
</feature>
<evidence type="ECO:0000313" key="11">
    <source>
        <dbReference type="Proteomes" id="UP000324222"/>
    </source>
</evidence>
<keyword evidence="6" id="KW-0539">Nucleus</keyword>
<keyword evidence="4 7" id="KW-0863">Zinc-finger</keyword>
<dbReference type="OrthoDB" id="10072647at2759"/>
<sequence length="240" mass="24708">MEMSRHLSVWSASYQESAGLATTLLLQTTDQSGRLVTINPPSGSGSAVPTSVVTTSTSHHSGQASGGHGGGSSSSGSTRGLNHNGEPVPRPYQCGVCGKSFIRNEHLRRHVLTHSGEKPHACGTCGKAFSRREHLTKHMRSHIKVQAPGSGQSSSQPSHSIQIGVSSVAAPQAAPAVVQTATVSLPTPTVVASSNAHQQPPPHGVTHTVAGSHGTPVAHAAHLPPGTHYLPMFGLLAEVV</sequence>
<dbReference type="Pfam" id="PF00096">
    <property type="entry name" value="zf-C2H2"/>
    <property type="match status" value="2"/>
</dbReference>
<dbReference type="Gene3D" id="3.30.160.60">
    <property type="entry name" value="Classic Zinc Finger"/>
    <property type="match status" value="2"/>
</dbReference>
<evidence type="ECO:0000256" key="8">
    <source>
        <dbReference type="SAM" id="MobiDB-lite"/>
    </source>
</evidence>
<feature type="region of interest" description="Disordered" evidence="8">
    <location>
        <begin position="192"/>
        <end position="215"/>
    </location>
</feature>
<keyword evidence="11" id="KW-1185">Reference proteome</keyword>
<gene>
    <name evidence="10" type="primary">cre-1</name>
    <name evidence="10" type="ORF">E2C01_015303</name>
</gene>
<feature type="region of interest" description="Disordered" evidence="8">
    <location>
        <begin position="35"/>
        <end position="89"/>
    </location>
</feature>
<evidence type="ECO:0000256" key="3">
    <source>
        <dbReference type="ARBA" id="ARBA00022737"/>
    </source>
</evidence>
<evidence type="ECO:0000256" key="1">
    <source>
        <dbReference type="ARBA" id="ARBA00004123"/>
    </source>
</evidence>
<dbReference type="Proteomes" id="UP000324222">
    <property type="component" value="Unassembled WGS sequence"/>
</dbReference>
<dbReference type="PANTHER" id="PTHR24394">
    <property type="entry name" value="ZINC FINGER PROTEIN"/>
    <property type="match status" value="1"/>
</dbReference>
<dbReference type="PROSITE" id="PS50157">
    <property type="entry name" value="ZINC_FINGER_C2H2_2"/>
    <property type="match status" value="2"/>
</dbReference>
<name>A0A5B7DML5_PORTR</name>
<keyword evidence="2" id="KW-0479">Metal-binding</keyword>
<dbReference type="GO" id="GO:0005634">
    <property type="term" value="C:nucleus"/>
    <property type="evidence" value="ECO:0007669"/>
    <property type="project" value="UniProtKB-SubCell"/>
</dbReference>
<organism evidence="10 11">
    <name type="scientific">Portunus trituberculatus</name>
    <name type="common">Swimming crab</name>
    <name type="synonym">Neptunus trituberculatus</name>
    <dbReference type="NCBI Taxonomy" id="210409"/>
    <lineage>
        <taxon>Eukaryota</taxon>
        <taxon>Metazoa</taxon>
        <taxon>Ecdysozoa</taxon>
        <taxon>Arthropoda</taxon>
        <taxon>Crustacea</taxon>
        <taxon>Multicrustacea</taxon>
        <taxon>Malacostraca</taxon>
        <taxon>Eumalacostraca</taxon>
        <taxon>Eucarida</taxon>
        <taxon>Decapoda</taxon>
        <taxon>Pleocyemata</taxon>
        <taxon>Brachyura</taxon>
        <taxon>Eubrachyura</taxon>
        <taxon>Portunoidea</taxon>
        <taxon>Portunidae</taxon>
        <taxon>Portuninae</taxon>
        <taxon>Portunus</taxon>
    </lineage>
</organism>
<dbReference type="PROSITE" id="PS00028">
    <property type="entry name" value="ZINC_FINGER_C2H2_1"/>
    <property type="match status" value="2"/>
</dbReference>
<evidence type="ECO:0000313" key="10">
    <source>
        <dbReference type="EMBL" id="MPC22293.1"/>
    </source>
</evidence>
<evidence type="ECO:0000256" key="4">
    <source>
        <dbReference type="ARBA" id="ARBA00022771"/>
    </source>
</evidence>
<protein>
    <submittedName>
        <fullName evidence="10">DNA-binding protein cre-1</fullName>
    </submittedName>
</protein>
<dbReference type="AlphaFoldDB" id="A0A5B7DML5"/>
<keyword evidence="3" id="KW-0677">Repeat</keyword>
<dbReference type="FunFam" id="3.30.160.60:FF:000145">
    <property type="entry name" value="Zinc finger protein 574"/>
    <property type="match status" value="1"/>
</dbReference>
<dbReference type="InterPro" id="IPR036236">
    <property type="entry name" value="Znf_C2H2_sf"/>
</dbReference>
<keyword evidence="10" id="KW-0238">DNA-binding</keyword>
<dbReference type="GO" id="GO:0008270">
    <property type="term" value="F:zinc ion binding"/>
    <property type="evidence" value="ECO:0007669"/>
    <property type="project" value="UniProtKB-KW"/>
</dbReference>
<dbReference type="SMART" id="SM00355">
    <property type="entry name" value="ZnF_C2H2"/>
    <property type="match status" value="2"/>
</dbReference>
<evidence type="ECO:0000256" key="7">
    <source>
        <dbReference type="PROSITE-ProRule" id="PRU00042"/>
    </source>
</evidence>
<evidence type="ECO:0000259" key="9">
    <source>
        <dbReference type="PROSITE" id="PS50157"/>
    </source>
</evidence>
<dbReference type="GO" id="GO:0003677">
    <property type="term" value="F:DNA binding"/>
    <property type="evidence" value="ECO:0007669"/>
    <property type="project" value="UniProtKB-KW"/>
</dbReference>
<proteinExistence type="predicted"/>
<dbReference type="GO" id="GO:0000981">
    <property type="term" value="F:DNA-binding transcription factor activity, RNA polymerase II-specific"/>
    <property type="evidence" value="ECO:0007669"/>
    <property type="project" value="TreeGrafter"/>
</dbReference>
<dbReference type="FunFam" id="3.30.160.60:FF:000736">
    <property type="entry name" value="Zinc finger protein 423"/>
    <property type="match status" value="1"/>
</dbReference>
<feature type="compositionally biased region" description="Low complexity" evidence="8">
    <location>
        <begin position="40"/>
        <end position="63"/>
    </location>
</feature>
<accession>A0A5B7DML5</accession>
<dbReference type="SUPFAM" id="SSF57667">
    <property type="entry name" value="beta-beta-alpha zinc fingers"/>
    <property type="match status" value="1"/>
</dbReference>
<comment type="subcellular location">
    <subcellularLocation>
        <location evidence="1">Nucleus</location>
    </subcellularLocation>
</comment>
<feature type="compositionally biased region" description="Gly residues" evidence="8">
    <location>
        <begin position="64"/>
        <end position="73"/>
    </location>
</feature>
<comment type="caution">
    <text evidence="10">The sequence shown here is derived from an EMBL/GenBank/DDBJ whole genome shotgun (WGS) entry which is preliminary data.</text>
</comment>
<evidence type="ECO:0000256" key="5">
    <source>
        <dbReference type="ARBA" id="ARBA00022833"/>
    </source>
</evidence>
<evidence type="ECO:0000256" key="6">
    <source>
        <dbReference type="ARBA" id="ARBA00023242"/>
    </source>
</evidence>